<feature type="domain" description="DUF4064" evidence="3">
    <location>
        <begin position="2"/>
        <end position="104"/>
    </location>
</feature>
<dbReference type="Pfam" id="PF13273">
    <property type="entry name" value="DUF4064"/>
    <property type="match status" value="1"/>
</dbReference>
<feature type="transmembrane region" description="Helical" evidence="2">
    <location>
        <begin position="12"/>
        <end position="31"/>
    </location>
</feature>
<evidence type="ECO:0000256" key="2">
    <source>
        <dbReference type="SAM" id="Phobius"/>
    </source>
</evidence>
<name>A0ABZ3EBM5_9STAP</name>
<organism evidence="4 5">
    <name type="scientific">Staphylococcus hsinchuensis</name>
    <dbReference type="NCBI Taxonomy" id="3051183"/>
    <lineage>
        <taxon>Bacteria</taxon>
        <taxon>Bacillati</taxon>
        <taxon>Bacillota</taxon>
        <taxon>Bacilli</taxon>
        <taxon>Bacillales</taxon>
        <taxon>Staphylococcaceae</taxon>
        <taxon>Staphylococcus</taxon>
    </lineage>
</organism>
<accession>A0ABZ3EBM5</accession>
<evidence type="ECO:0000313" key="5">
    <source>
        <dbReference type="Proteomes" id="UP001436297"/>
    </source>
</evidence>
<dbReference type="RefSeq" id="WP_342610293.1">
    <property type="nucleotide sequence ID" value="NZ_CP128355.1"/>
</dbReference>
<feature type="transmembrane region" description="Helical" evidence="2">
    <location>
        <begin position="89"/>
        <end position="122"/>
    </location>
</feature>
<keyword evidence="2" id="KW-0812">Transmembrane</keyword>
<keyword evidence="5" id="KW-1185">Reference proteome</keyword>
<dbReference type="InterPro" id="IPR025273">
    <property type="entry name" value="DUF4064"/>
</dbReference>
<gene>
    <name evidence="4" type="ORF">QQM35_06865</name>
</gene>
<dbReference type="EMBL" id="CP128355">
    <property type="protein sequence ID" value="XAF69793.1"/>
    <property type="molecule type" value="Genomic_DNA"/>
</dbReference>
<proteinExistence type="predicted"/>
<evidence type="ECO:0000256" key="1">
    <source>
        <dbReference type="SAM" id="MobiDB-lite"/>
    </source>
</evidence>
<evidence type="ECO:0000313" key="4">
    <source>
        <dbReference type="EMBL" id="XAF69793.1"/>
    </source>
</evidence>
<sequence length="158" mass="17941">MNRMPEKIISWIAIGISAIYFIILLISYLFMNNAPQFKASLKSSNQLGANADQTMAQSQMAMPVLLGILGAVVILGIIATLIMKKKRVLCICLFFVIALLVFFTMNLLSALLWVVVAIMLIVRNGKKHTTHQNQQFTNKEQDMNHQHQQKKENDPYIY</sequence>
<keyword evidence="2" id="KW-1133">Transmembrane helix</keyword>
<reference evidence="4 5" key="1">
    <citation type="journal article" date="2024" name="Pathogens">
        <title>Staphylococcus hsinchuensis sp. nov., Isolated from Soymilk.</title>
        <authorList>
            <person name="Wang Y.T."/>
            <person name="Lin Y.C."/>
            <person name="Hsieh Y.H."/>
            <person name="Lin Y.T."/>
            <person name="Hamada M."/>
            <person name="Chen C.C."/>
            <person name="Liou J.S."/>
            <person name="Lee A.Y."/>
            <person name="Zhang W.L."/>
            <person name="Chen Y.T."/>
            <person name="Huang C.H."/>
        </authorList>
    </citation>
    <scope>NUCLEOTIDE SEQUENCE [LARGE SCALE GENOMIC DNA]</scope>
    <source>
        <strain evidence="4 5">H164</strain>
    </source>
</reference>
<feature type="compositionally biased region" description="Basic and acidic residues" evidence="1">
    <location>
        <begin position="139"/>
        <end position="158"/>
    </location>
</feature>
<dbReference type="Proteomes" id="UP001436297">
    <property type="component" value="Chromosome"/>
</dbReference>
<feature type="transmembrane region" description="Helical" evidence="2">
    <location>
        <begin position="60"/>
        <end position="82"/>
    </location>
</feature>
<feature type="region of interest" description="Disordered" evidence="1">
    <location>
        <begin position="131"/>
        <end position="158"/>
    </location>
</feature>
<evidence type="ECO:0000259" key="3">
    <source>
        <dbReference type="Pfam" id="PF13273"/>
    </source>
</evidence>
<protein>
    <submittedName>
        <fullName evidence="4">DUF4064 domain-containing protein</fullName>
    </submittedName>
</protein>
<keyword evidence="2" id="KW-0472">Membrane</keyword>